<dbReference type="Proteomes" id="UP001148018">
    <property type="component" value="Unassembled WGS sequence"/>
</dbReference>
<evidence type="ECO:0000313" key="3">
    <source>
        <dbReference type="Proteomes" id="UP001148018"/>
    </source>
</evidence>
<comment type="caution">
    <text evidence="2">The sequence shown here is derived from an EMBL/GenBank/DDBJ whole genome shotgun (WGS) entry which is preliminary data.</text>
</comment>
<proteinExistence type="predicted"/>
<protein>
    <recommendedName>
        <fullName evidence="4">USP domain-containing protein</fullName>
    </recommendedName>
</protein>
<sequence length="155" mass="16803">TSQSHAVLHLWSGMLPTIGNSCFLNLALQCLCSLPSFSGGRRPSYKDKQGLLWSIKSSLDAHKFLLLLFMKMKMEAETLQWASSCFCTCSSSGDKVFQEEEQNNLTLDLHPLLTGGLKLYFEVSELTSLIGGQGDAAGLDTPSNPKGDCVPAQAT</sequence>
<name>A0A9Q0DY94_9TELE</name>
<dbReference type="AlphaFoldDB" id="A0A9Q0DY94"/>
<dbReference type="InterPro" id="IPR038765">
    <property type="entry name" value="Papain-like_cys_pep_sf"/>
</dbReference>
<evidence type="ECO:0000256" key="1">
    <source>
        <dbReference type="SAM" id="MobiDB-lite"/>
    </source>
</evidence>
<gene>
    <name evidence="2" type="ORF">NHX12_003550</name>
</gene>
<feature type="non-terminal residue" evidence="2">
    <location>
        <position position="155"/>
    </location>
</feature>
<dbReference type="SUPFAM" id="SSF54001">
    <property type="entry name" value="Cysteine proteinases"/>
    <property type="match status" value="1"/>
</dbReference>
<evidence type="ECO:0008006" key="4">
    <source>
        <dbReference type="Google" id="ProtNLM"/>
    </source>
</evidence>
<accession>A0A9Q0DY94</accession>
<reference evidence="2" key="1">
    <citation type="submission" date="2022-07" db="EMBL/GenBank/DDBJ databases">
        <title>Chromosome-level genome of Muraenolepis orangiensis.</title>
        <authorList>
            <person name="Kim J."/>
        </authorList>
    </citation>
    <scope>NUCLEOTIDE SEQUENCE</scope>
    <source>
        <strain evidence="2">KU_S4_2022</strain>
        <tissue evidence="2">Muscle</tissue>
    </source>
</reference>
<organism evidence="2 3">
    <name type="scientific">Muraenolepis orangiensis</name>
    <name type="common">Patagonian moray cod</name>
    <dbReference type="NCBI Taxonomy" id="630683"/>
    <lineage>
        <taxon>Eukaryota</taxon>
        <taxon>Metazoa</taxon>
        <taxon>Chordata</taxon>
        <taxon>Craniata</taxon>
        <taxon>Vertebrata</taxon>
        <taxon>Euteleostomi</taxon>
        <taxon>Actinopterygii</taxon>
        <taxon>Neopterygii</taxon>
        <taxon>Teleostei</taxon>
        <taxon>Neoteleostei</taxon>
        <taxon>Acanthomorphata</taxon>
        <taxon>Zeiogadaria</taxon>
        <taxon>Gadariae</taxon>
        <taxon>Gadiformes</taxon>
        <taxon>Muraenolepidoidei</taxon>
        <taxon>Muraenolepididae</taxon>
        <taxon>Muraenolepis</taxon>
    </lineage>
</organism>
<dbReference type="OrthoDB" id="289038at2759"/>
<dbReference type="EMBL" id="JANIIK010000110">
    <property type="protein sequence ID" value="KAJ3597150.1"/>
    <property type="molecule type" value="Genomic_DNA"/>
</dbReference>
<feature type="non-terminal residue" evidence="2">
    <location>
        <position position="1"/>
    </location>
</feature>
<feature type="region of interest" description="Disordered" evidence="1">
    <location>
        <begin position="135"/>
        <end position="155"/>
    </location>
</feature>
<evidence type="ECO:0000313" key="2">
    <source>
        <dbReference type="EMBL" id="KAJ3597150.1"/>
    </source>
</evidence>
<keyword evidence="3" id="KW-1185">Reference proteome</keyword>